<organism evidence="1">
    <name type="scientific">Methyloraptor flagellatus</name>
    <dbReference type="NCBI Taxonomy" id="3162530"/>
    <lineage>
        <taxon>Bacteria</taxon>
        <taxon>Pseudomonadati</taxon>
        <taxon>Pseudomonadota</taxon>
        <taxon>Alphaproteobacteria</taxon>
        <taxon>Hyphomicrobiales</taxon>
        <taxon>Ancalomicrobiaceae</taxon>
        <taxon>Methyloraptor</taxon>
    </lineage>
</organism>
<accession>A0AAU7X4W1</accession>
<dbReference type="EMBL" id="CP158568">
    <property type="protein sequence ID" value="XBY42894.1"/>
    <property type="molecule type" value="Genomic_DNA"/>
</dbReference>
<reference evidence="1" key="1">
    <citation type="submission" date="2024-06" db="EMBL/GenBank/DDBJ databases">
        <title>Methylostella associata gen. nov., sp. nov., a novel Ancalomicrobiaceae-affiliated facultatively methylotrophic bacteria that feed on methanotrophs of the genus Methylococcus.</title>
        <authorList>
            <person name="Saltykova V."/>
            <person name="Danilova O.V."/>
            <person name="Oshkin I.Y."/>
            <person name="Belova S.E."/>
            <person name="Pimenov N.V."/>
            <person name="Dedysh S.N."/>
        </authorList>
    </citation>
    <scope>NUCLEOTIDE SEQUENCE</scope>
    <source>
        <strain evidence="1">S20</strain>
    </source>
</reference>
<evidence type="ECO:0000313" key="1">
    <source>
        <dbReference type="EMBL" id="XBY42894.1"/>
    </source>
</evidence>
<dbReference type="InterPro" id="IPR014456">
    <property type="entry name" value="UCP010244_IM"/>
</dbReference>
<dbReference type="KEGG" id="mflg:ABS361_12300"/>
<evidence type="ECO:0008006" key="2">
    <source>
        <dbReference type="Google" id="ProtNLM"/>
    </source>
</evidence>
<name>A0AAU7X4W1_9HYPH</name>
<dbReference type="AlphaFoldDB" id="A0AAU7X4W1"/>
<proteinExistence type="predicted"/>
<dbReference type="PIRSF" id="PIRSF010244">
    <property type="entry name" value="UCP010244_imp"/>
    <property type="match status" value="1"/>
</dbReference>
<sequence length="184" mass="19872">MIRFVLYLLGGLALGGIIHVVTVLGVPHFAERDAWARVAAFGPDGRFNAIPRVAPGVKPLPGIDPAMAHAVCRFSLAKAPVRIKAELPDNYWSIALYDRAGLVVYSLNDRAAEQKPIDVLIATAEQIAQLRENPPEDFENIVIVDWPDRDGFAMLKAFVPTPSLRPEIEAALGTASCQAAPIAP</sequence>
<dbReference type="RefSeq" id="WP_407047997.1">
    <property type="nucleotide sequence ID" value="NZ_CP158568.1"/>
</dbReference>
<protein>
    <recommendedName>
        <fullName evidence="2">DUF1254 domain-containing protein</fullName>
    </recommendedName>
</protein>
<gene>
    <name evidence="1" type="ORF">ABS361_12300</name>
</gene>